<dbReference type="InterPro" id="IPR001506">
    <property type="entry name" value="Peptidase_M12A"/>
</dbReference>
<feature type="binding site" evidence="9">
    <location>
        <position position="179"/>
    </location>
    <ligand>
        <name>Zn(2+)</name>
        <dbReference type="ChEBI" id="CHEBI:29105"/>
        <note>catalytic</note>
    </ligand>
</feature>
<keyword evidence="13" id="KW-1185">Reference proteome</keyword>
<evidence type="ECO:0000256" key="1">
    <source>
        <dbReference type="ARBA" id="ARBA00022670"/>
    </source>
</evidence>
<evidence type="ECO:0000256" key="5">
    <source>
        <dbReference type="ARBA" id="ARBA00022833"/>
    </source>
</evidence>
<organism evidence="12 13">
    <name type="scientific">Astyanax mexicanus</name>
    <name type="common">Blind cave fish</name>
    <name type="synonym">Astyanax fasciatus mexicanus</name>
    <dbReference type="NCBI Taxonomy" id="7994"/>
    <lineage>
        <taxon>Eukaryota</taxon>
        <taxon>Metazoa</taxon>
        <taxon>Chordata</taxon>
        <taxon>Craniata</taxon>
        <taxon>Vertebrata</taxon>
        <taxon>Euteleostomi</taxon>
        <taxon>Actinopterygii</taxon>
        <taxon>Neopterygii</taxon>
        <taxon>Teleostei</taxon>
        <taxon>Ostariophysi</taxon>
        <taxon>Characiformes</taxon>
        <taxon>Characoidei</taxon>
        <taxon>Acestrorhamphidae</taxon>
        <taxon>Acestrorhamphinae</taxon>
        <taxon>Astyanax</taxon>
    </lineage>
</organism>
<protein>
    <recommendedName>
        <fullName evidence="10">Metalloendopeptidase</fullName>
        <ecNumber evidence="10">3.4.24.-</ecNumber>
    </recommendedName>
</protein>
<dbReference type="HOGENOM" id="CLU_017286_2_1_1"/>
<dbReference type="MEROPS" id="M12.008"/>
<reference evidence="13" key="2">
    <citation type="journal article" date="2014" name="Nat. Commun.">
        <title>The cavefish genome reveals candidate genes for eye loss.</title>
        <authorList>
            <person name="McGaugh S.E."/>
            <person name="Gross J.B."/>
            <person name="Aken B."/>
            <person name="Blin M."/>
            <person name="Borowsky R."/>
            <person name="Chalopin D."/>
            <person name="Hinaux H."/>
            <person name="Jeffery W.R."/>
            <person name="Keene A."/>
            <person name="Ma L."/>
            <person name="Minx P."/>
            <person name="Murphy D."/>
            <person name="O'Quin K.E."/>
            <person name="Retaux S."/>
            <person name="Rohner N."/>
            <person name="Searle S.M."/>
            <person name="Stahl B.A."/>
            <person name="Tabin C."/>
            <person name="Volff J.N."/>
            <person name="Yoshizawa M."/>
            <person name="Warren W.C."/>
        </authorList>
    </citation>
    <scope>NUCLEOTIDE SEQUENCE [LARGE SCALE GENOMIC DNA]</scope>
    <source>
        <strain evidence="13">female</strain>
    </source>
</reference>
<dbReference type="PANTHER" id="PTHR10127">
    <property type="entry name" value="DISCOIDIN, CUB, EGF, LAMININ , AND ZINC METALLOPROTEASE DOMAIN CONTAINING"/>
    <property type="match status" value="1"/>
</dbReference>
<reference evidence="13" key="1">
    <citation type="submission" date="2013-03" db="EMBL/GenBank/DDBJ databases">
        <authorList>
            <person name="Jeffery W."/>
            <person name="Warren W."/>
            <person name="Wilson R.K."/>
        </authorList>
    </citation>
    <scope>NUCLEOTIDE SEQUENCE</scope>
    <source>
        <strain evidence="13">female</strain>
    </source>
</reference>
<dbReference type="eggNOG" id="KOG3714">
    <property type="taxonomic scope" value="Eukaryota"/>
</dbReference>
<evidence type="ECO:0000256" key="10">
    <source>
        <dbReference type="RuleBase" id="RU361183"/>
    </source>
</evidence>
<evidence type="ECO:0000256" key="2">
    <source>
        <dbReference type="ARBA" id="ARBA00022723"/>
    </source>
</evidence>
<feature type="signal peptide" evidence="10">
    <location>
        <begin position="1"/>
        <end position="20"/>
    </location>
</feature>
<dbReference type="PROSITE" id="PS51864">
    <property type="entry name" value="ASTACIN"/>
    <property type="match status" value="1"/>
</dbReference>
<accession>W5LP93</accession>
<dbReference type="GO" id="GO:0008270">
    <property type="term" value="F:zinc ion binding"/>
    <property type="evidence" value="ECO:0007669"/>
    <property type="project" value="UniProtKB-UniRule"/>
</dbReference>
<dbReference type="EC" id="3.4.24.-" evidence="10"/>
<name>W5LP93_ASTMX</name>
<evidence type="ECO:0000256" key="8">
    <source>
        <dbReference type="ARBA" id="ARBA00023157"/>
    </source>
</evidence>
<dbReference type="GO" id="GO:0042742">
    <property type="term" value="P:defense response to bacterium"/>
    <property type="evidence" value="ECO:0007669"/>
    <property type="project" value="Ensembl"/>
</dbReference>
<dbReference type="SUPFAM" id="SSF55486">
    <property type="entry name" value="Metalloproteases ('zincins'), catalytic domain"/>
    <property type="match status" value="1"/>
</dbReference>
<dbReference type="AlphaFoldDB" id="W5LP93"/>
<dbReference type="InterPro" id="IPR024079">
    <property type="entry name" value="MetalloPept_cat_dom_sf"/>
</dbReference>
<dbReference type="GeneTree" id="ENSGT00940000161051"/>
<dbReference type="Pfam" id="PF01400">
    <property type="entry name" value="Astacin"/>
    <property type="match status" value="1"/>
</dbReference>
<reference evidence="12" key="3">
    <citation type="submission" date="2025-08" db="UniProtKB">
        <authorList>
            <consortium name="Ensembl"/>
        </authorList>
    </citation>
    <scope>IDENTIFICATION</scope>
</reference>
<comment type="cofactor">
    <cofactor evidence="9 10">
        <name>Zn(2+)</name>
        <dbReference type="ChEBI" id="CHEBI:29105"/>
    </cofactor>
    <text evidence="9 10">Binds 1 zinc ion per subunit.</text>
</comment>
<dbReference type="PRINTS" id="PR00480">
    <property type="entry name" value="ASTACIN"/>
</dbReference>
<dbReference type="Bgee" id="ENSAMXG00000021040">
    <property type="expression patterns" value="Expressed in pharyngeal gill and 2 other cell types or tissues"/>
</dbReference>
<dbReference type="Gene3D" id="3.40.390.10">
    <property type="entry name" value="Collagenase (Catalytic Domain)"/>
    <property type="match status" value="1"/>
</dbReference>
<keyword evidence="1 9" id="KW-0645">Protease</keyword>
<keyword evidence="2 9" id="KW-0479">Metal-binding</keyword>
<evidence type="ECO:0000256" key="3">
    <source>
        <dbReference type="ARBA" id="ARBA00022729"/>
    </source>
</evidence>
<dbReference type="SMART" id="SM00235">
    <property type="entry name" value="ZnMc"/>
    <property type="match status" value="1"/>
</dbReference>
<evidence type="ECO:0000313" key="13">
    <source>
        <dbReference type="Proteomes" id="UP000018467"/>
    </source>
</evidence>
<proteinExistence type="predicted"/>
<dbReference type="PANTHER" id="PTHR10127:SF899">
    <property type="entry name" value="ASTACIN-LIKE METALLOENDOPEPTIDASE-RELATED"/>
    <property type="match status" value="1"/>
</dbReference>
<keyword evidence="8" id="KW-1015">Disulfide bond</keyword>
<dbReference type="Proteomes" id="UP000018467">
    <property type="component" value="Unassembled WGS sequence"/>
</dbReference>
<evidence type="ECO:0000313" key="12">
    <source>
        <dbReference type="Ensembl" id="ENSAMXP00000021660.2"/>
    </source>
</evidence>
<evidence type="ECO:0000256" key="4">
    <source>
        <dbReference type="ARBA" id="ARBA00022801"/>
    </source>
</evidence>
<feature type="domain" description="Peptidase M12A" evidence="11">
    <location>
        <begin position="79"/>
        <end position="278"/>
    </location>
</feature>
<evidence type="ECO:0000259" key="11">
    <source>
        <dbReference type="PROSITE" id="PS51864"/>
    </source>
</evidence>
<evidence type="ECO:0000256" key="6">
    <source>
        <dbReference type="ARBA" id="ARBA00023049"/>
    </source>
</evidence>
<keyword evidence="5 9" id="KW-0862">Zinc</keyword>
<sequence>MRLTLSLILLLLLAFSPAQSRSIKAGDIYGPEDTGFNSIGDANLTVSTIIEKANRNIGQTPEDPTIRFGDILVDDGLQNADRCTSRKPSCMWPRNSDGNTYIPYIISNQFRPKQKDLITSVLKTFEKSTCIRFKPRDREEDYIDVQSLEGCYSFVGRTGGGQTLSLNRRGCLHKKIIQHELLHALGFHHEQCRSDRDQHIRILYENIIPGEEHNFDKEDTNNLNTPYDYGSVMHYERDAFSRNGQPTMVPIPDQNVAVGRAEEMSANDILRIKKLYCTD</sequence>
<evidence type="ECO:0000256" key="9">
    <source>
        <dbReference type="PROSITE-ProRule" id="PRU01211"/>
    </source>
</evidence>
<feature type="binding site" evidence="9">
    <location>
        <position position="189"/>
    </location>
    <ligand>
        <name>Zn(2+)</name>
        <dbReference type="ChEBI" id="CHEBI:29105"/>
        <note>catalytic</note>
    </ligand>
</feature>
<dbReference type="GO" id="GO:0006508">
    <property type="term" value="P:proteolysis"/>
    <property type="evidence" value="ECO:0007669"/>
    <property type="project" value="UniProtKB-KW"/>
</dbReference>
<keyword evidence="7" id="KW-0865">Zymogen</keyword>
<dbReference type="GO" id="GO:0004222">
    <property type="term" value="F:metalloendopeptidase activity"/>
    <property type="evidence" value="ECO:0007669"/>
    <property type="project" value="UniProtKB-UniRule"/>
</dbReference>
<dbReference type="InParanoid" id="W5LP93"/>
<dbReference type="FunCoup" id="W5LP93">
    <property type="interactions" value="117"/>
</dbReference>
<dbReference type="InterPro" id="IPR006026">
    <property type="entry name" value="Peptidase_Metallo"/>
</dbReference>
<feature type="binding site" evidence="9">
    <location>
        <position position="183"/>
    </location>
    <ligand>
        <name>Zn(2+)</name>
        <dbReference type="ChEBI" id="CHEBI:29105"/>
        <note>catalytic</note>
    </ligand>
</feature>
<feature type="active site" evidence="9">
    <location>
        <position position="180"/>
    </location>
</feature>
<reference evidence="12" key="4">
    <citation type="submission" date="2025-09" db="UniProtKB">
        <authorList>
            <consortium name="Ensembl"/>
        </authorList>
    </citation>
    <scope>IDENTIFICATION</scope>
</reference>
<keyword evidence="3 10" id="KW-0732">Signal</keyword>
<keyword evidence="4 9" id="KW-0378">Hydrolase</keyword>
<feature type="chain" id="PRO_5017099967" description="Metalloendopeptidase" evidence="10">
    <location>
        <begin position="21"/>
        <end position="279"/>
    </location>
</feature>
<comment type="caution">
    <text evidence="9">Lacks conserved residue(s) required for the propagation of feature annotation.</text>
</comment>
<dbReference type="FunFam" id="3.40.390.10:FF:000040">
    <property type="entry name" value="Metalloendopeptidase"/>
    <property type="match status" value="1"/>
</dbReference>
<evidence type="ECO:0000256" key="7">
    <source>
        <dbReference type="ARBA" id="ARBA00023145"/>
    </source>
</evidence>
<dbReference type="Ensembl" id="ENSAMXT00000021660.2">
    <property type="protein sequence ID" value="ENSAMXP00000021660.2"/>
    <property type="gene ID" value="ENSAMXG00000021040.2"/>
</dbReference>
<keyword evidence="6 9" id="KW-0482">Metalloprotease</keyword>